<sequence>MSENTGNGYVLEMNDISKTFPGVKALSHARLNLKYGEVLALCGENGAGKSTLMKVLSGVHQADADSGEILYQGKPVRYRNPMEAKEDGIILIFQELSLVMDLSVAENIYLGSLPMKHGVVDWKKLNTDAKTVLEKLGCEVDPKAPVAALPIAQQQLVEIARGIALGAKVLILDEPTSSLTEKEKDSLFENINSLKAQGVGIVYITHKMDEVFEISDRVLVFRDGQPTGEFNTKDITLEDIVQSMIGRTLDDYFHKSHAVPGDEVIRVEKLCLKGVYQDISFHVRKGEIVGLYGLVGAGRTEIVETIFGIRRPDSGEIYLNGKQVKIRNSVDAVQKHRIGFVPENRKEEGLVLDMTCRENISMAKLPWIRRHGFIDNQKTKEIYNEYQQKMSISSPSPEQKVVNLSGGNQQKIVIAKWMSISPQLLILDEPTRGIDVGSKAEIHKLIAELAESGIAVIVISSEMPEVMGISNRLIAITQGEITAEFTGDEITEENLIKAITITGTKAV</sequence>
<dbReference type="CDD" id="cd03215">
    <property type="entry name" value="ABC_Carb_Monos_II"/>
    <property type="match status" value="1"/>
</dbReference>
<dbReference type="Proteomes" id="UP000034076">
    <property type="component" value="Unassembled WGS sequence"/>
</dbReference>
<dbReference type="InterPro" id="IPR003593">
    <property type="entry name" value="AAA+_ATPase"/>
</dbReference>
<dbReference type="PROSITE" id="PS50893">
    <property type="entry name" value="ABC_TRANSPORTER_2"/>
    <property type="match status" value="2"/>
</dbReference>
<dbReference type="EMBL" id="LAYJ01000116">
    <property type="protein sequence ID" value="KKI49828.1"/>
    <property type="molecule type" value="Genomic_DNA"/>
</dbReference>
<evidence type="ECO:0000256" key="8">
    <source>
        <dbReference type="ARBA" id="ARBA00023136"/>
    </source>
</evidence>
<evidence type="ECO:0000256" key="5">
    <source>
        <dbReference type="ARBA" id="ARBA00022741"/>
    </source>
</evidence>
<comment type="subcellular location">
    <subcellularLocation>
        <location evidence="1">Cell membrane</location>
        <topology evidence="1">Peripheral membrane protein</topology>
    </subcellularLocation>
</comment>
<feature type="domain" description="ABC transporter" evidence="9">
    <location>
        <begin position="259"/>
        <end position="503"/>
    </location>
</feature>
<dbReference type="AlphaFoldDB" id="A0A0M2NC66"/>
<dbReference type="PANTHER" id="PTHR43790:SF9">
    <property type="entry name" value="GALACTOFURANOSE TRANSPORTER ATP-BINDING PROTEIN YTFR"/>
    <property type="match status" value="1"/>
</dbReference>
<dbReference type="InterPro" id="IPR017871">
    <property type="entry name" value="ABC_transporter-like_CS"/>
</dbReference>
<evidence type="ECO:0000256" key="3">
    <source>
        <dbReference type="ARBA" id="ARBA00022475"/>
    </source>
</evidence>
<dbReference type="SMART" id="SM00382">
    <property type="entry name" value="AAA"/>
    <property type="match status" value="2"/>
</dbReference>
<keyword evidence="11" id="KW-1185">Reference proteome</keyword>
<evidence type="ECO:0000256" key="2">
    <source>
        <dbReference type="ARBA" id="ARBA00022448"/>
    </source>
</evidence>
<evidence type="ECO:0000313" key="11">
    <source>
        <dbReference type="Proteomes" id="UP000034076"/>
    </source>
</evidence>
<dbReference type="OrthoDB" id="9771863at2"/>
<keyword evidence="3" id="KW-1003">Cell membrane</keyword>
<comment type="caution">
    <text evidence="10">The sequence shown here is derived from an EMBL/GenBank/DDBJ whole genome shotgun (WGS) entry which is preliminary data.</text>
</comment>
<keyword evidence="4" id="KW-0677">Repeat</keyword>
<dbReference type="PROSITE" id="PS00211">
    <property type="entry name" value="ABC_TRANSPORTER_1"/>
    <property type="match status" value="1"/>
</dbReference>
<name>A0A0M2NC66_9FIRM</name>
<proteinExistence type="predicted"/>
<dbReference type="Gene3D" id="3.40.50.300">
    <property type="entry name" value="P-loop containing nucleotide triphosphate hydrolases"/>
    <property type="match status" value="2"/>
</dbReference>
<keyword evidence="2" id="KW-0813">Transport</keyword>
<keyword evidence="8" id="KW-0472">Membrane</keyword>
<dbReference type="InterPro" id="IPR027417">
    <property type="entry name" value="P-loop_NTPase"/>
</dbReference>
<evidence type="ECO:0000313" key="10">
    <source>
        <dbReference type="EMBL" id="KKI49828.1"/>
    </source>
</evidence>
<dbReference type="CDD" id="cd03216">
    <property type="entry name" value="ABC_Carb_Monos_I"/>
    <property type="match status" value="1"/>
</dbReference>
<dbReference type="InterPro" id="IPR003439">
    <property type="entry name" value="ABC_transporter-like_ATP-bd"/>
</dbReference>
<evidence type="ECO:0000256" key="7">
    <source>
        <dbReference type="ARBA" id="ARBA00022967"/>
    </source>
</evidence>
<dbReference type="Pfam" id="PF00005">
    <property type="entry name" value="ABC_tran"/>
    <property type="match status" value="2"/>
</dbReference>
<dbReference type="InterPro" id="IPR050107">
    <property type="entry name" value="ABC_carbohydrate_import_ATPase"/>
</dbReference>
<accession>A0A0M2NC66</accession>
<dbReference type="STRING" id="270498.CHK_2636"/>
<evidence type="ECO:0000256" key="1">
    <source>
        <dbReference type="ARBA" id="ARBA00004202"/>
    </source>
</evidence>
<keyword evidence="5" id="KW-0547">Nucleotide-binding</keyword>
<reference evidence="10 11" key="1">
    <citation type="submission" date="2015-04" db="EMBL/GenBank/DDBJ databases">
        <title>Draft genome sequence of bacteremic isolate Catabacter hongkongensis type strain HKU16T.</title>
        <authorList>
            <person name="Lau S.K."/>
            <person name="Teng J.L."/>
            <person name="Huang Y."/>
            <person name="Curreem S.O."/>
            <person name="Tsui S.K."/>
            <person name="Woo P.C."/>
        </authorList>
    </citation>
    <scope>NUCLEOTIDE SEQUENCE [LARGE SCALE GENOMIC DNA]</scope>
    <source>
        <strain evidence="10 11">HKU16</strain>
    </source>
</reference>
<dbReference type="RefSeq" id="WP_131925034.1">
    <property type="nucleotide sequence ID" value="NZ_JAXDTA010000083.1"/>
</dbReference>
<gene>
    <name evidence="10" type="ORF">CHK_2636</name>
</gene>
<dbReference type="GO" id="GO:0005524">
    <property type="term" value="F:ATP binding"/>
    <property type="evidence" value="ECO:0007669"/>
    <property type="project" value="UniProtKB-KW"/>
</dbReference>
<dbReference type="PANTHER" id="PTHR43790">
    <property type="entry name" value="CARBOHYDRATE TRANSPORT ATP-BINDING PROTEIN MG119-RELATED"/>
    <property type="match status" value="1"/>
</dbReference>
<evidence type="ECO:0000256" key="6">
    <source>
        <dbReference type="ARBA" id="ARBA00022840"/>
    </source>
</evidence>
<dbReference type="FunFam" id="3.40.50.300:FF:000127">
    <property type="entry name" value="Ribose import ATP-binding protein RbsA"/>
    <property type="match status" value="1"/>
</dbReference>
<keyword evidence="7" id="KW-1278">Translocase</keyword>
<dbReference type="SUPFAM" id="SSF52540">
    <property type="entry name" value="P-loop containing nucleoside triphosphate hydrolases"/>
    <property type="match status" value="2"/>
</dbReference>
<evidence type="ECO:0000256" key="4">
    <source>
        <dbReference type="ARBA" id="ARBA00022737"/>
    </source>
</evidence>
<evidence type="ECO:0000259" key="9">
    <source>
        <dbReference type="PROSITE" id="PS50893"/>
    </source>
</evidence>
<keyword evidence="6 10" id="KW-0067">ATP-binding</keyword>
<feature type="domain" description="ABC transporter" evidence="9">
    <location>
        <begin position="11"/>
        <end position="248"/>
    </location>
</feature>
<dbReference type="PATRIC" id="fig|270498.16.peg.1692"/>
<dbReference type="GO" id="GO:0005886">
    <property type="term" value="C:plasma membrane"/>
    <property type="evidence" value="ECO:0007669"/>
    <property type="project" value="UniProtKB-SubCell"/>
</dbReference>
<protein>
    <submittedName>
        <fullName evidence="10">Ribose ABC transport system, ATP-binding protein RbsA</fullName>
    </submittedName>
</protein>
<organism evidence="10 11">
    <name type="scientific">Christensenella hongkongensis</name>
    <dbReference type="NCBI Taxonomy" id="270498"/>
    <lineage>
        <taxon>Bacteria</taxon>
        <taxon>Bacillati</taxon>
        <taxon>Bacillota</taxon>
        <taxon>Clostridia</taxon>
        <taxon>Christensenellales</taxon>
        <taxon>Christensenellaceae</taxon>
        <taxon>Christensenella</taxon>
    </lineage>
</organism>
<dbReference type="GO" id="GO:0016887">
    <property type="term" value="F:ATP hydrolysis activity"/>
    <property type="evidence" value="ECO:0007669"/>
    <property type="project" value="InterPro"/>
</dbReference>